<dbReference type="HAMAP" id="MF_00028">
    <property type="entry name" value="CobQ"/>
    <property type="match status" value="1"/>
</dbReference>
<dbReference type="AlphaFoldDB" id="A0A059G7K8"/>
<dbReference type="InterPro" id="IPR004459">
    <property type="entry name" value="CobQ_synth"/>
</dbReference>
<dbReference type="InterPro" id="IPR029062">
    <property type="entry name" value="Class_I_gatase-like"/>
</dbReference>
<feature type="active site" description="Nucleophile" evidence="7">
    <location>
        <position position="334"/>
    </location>
</feature>
<organism evidence="10 11">
    <name type="scientific">Hyphomonas oceanitis SCH89</name>
    <dbReference type="NCBI Taxonomy" id="1280953"/>
    <lineage>
        <taxon>Bacteria</taxon>
        <taxon>Pseudomonadati</taxon>
        <taxon>Pseudomonadota</taxon>
        <taxon>Alphaproteobacteria</taxon>
        <taxon>Hyphomonadales</taxon>
        <taxon>Hyphomonadaceae</taxon>
        <taxon>Hyphomonas</taxon>
    </lineage>
</organism>
<evidence type="ECO:0000256" key="1">
    <source>
        <dbReference type="ARBA" id="ARBA00004953"/>
    </source>
</evidence>
<evidence type="ECO:0000259" key="8">
    <source>
        <dbReference type="Pfam" id="PF01656"/>
    </source>
</evidence>
<dbReference type="InterPro" id="IPR002586">
    <property type="entry name" value="CobQ/CobB/MinD/ParA_Nub-bd_dom"/>
</dbReference>
<dbReference type="Gene3D" id="3.40.50.880">
    <property type="match status" value="1"/>
</dbReference>
<feature type="active site" evidence="7">
    <location>
        <position position="431"/>
    </location>
</feature>
<feature type="domain" description="CobB/CobQ-like glutamine amidotransferase" evidence="9">
    <location>
        <begin position="254"/>
        <end position="439"/>
    </location>
</feature>
<dbReference type="OrthoDB" id="9808302at2"/>
<feature type="domain" description="CobQ/CobB/MinD/ParA nucleotide binding" evidence="8">
    <location>
        <begin position="7"/>
        <end position="238"/>
    </location>
</feature>
<evidence type="ECO:0000313" key="11">
    <source>
        <dbReference type="Proteomes" id="UP000024942"/>
    </source>
</evidence>
<accession>A0A059G7K8</accession>
<dbReference type="PANTHER" id="PTHR21343:SF1">
    <property type="entry name" value="COBYRIC ACID SYNTHASE"/>
    <property type="match status" value="1"/>
</dbReference>
<dbReference type="Proteomes" id="UP000024942">
    <property type="component" value="Unassembled WGS sequence"/>
</dbReference>
<evidence type="ECO:0000259" key="9">
    <source>
        <dbReference type="Pfam" id="PF07685"/>
    </source>
</evidence>
<evidence type="ECO:0000256" key="5">
    <source>
        <dbReference type="ARBA" id="ARBA00022962"/>
    </source>
</evidence>
<evidence type="ECO:0000256" key="4">
    <source>
        <dbReference type="ARBA" id="ARBA00022573"/>
    </source>
</evidence>
<comment type="caution">
    <text evidence="10">The sequence shown here is derived from an EMBL/GenBank/DDBJ whole genome shotgun (WGS) entry which is preliminary data.</text>
</comment>
<dbReference type="GO" id="GO:0015420">
    <property type="term" value="F:ABC-type vitamin B12 transporter activity"/>
    <property type="evidence" value="ECO:0007669"/>
    <property type="project" value="UniProtKB-UniRule"/>
</dbReference>
<keyword evidence="5 7" id="KW-0315">Glutamine amidotransferase</keyword>
<protein>
    <recommendedName>
        <fullName evidence="3 7">Cobyric acid synthase</fullName>
    </recommendedName>
</protein>
<evidence type="ECO:0000313" key="10">
    <source>
        <dbReference type="EMBL" id="KDA02570.1"/>
    </source>
</evidence>
<dbReference type="InterPro" id="IPR033949">
    <property type="entry name" value="CobQ_GATase1"/>
</dbReference>
<dbReference type="PATRIC" id="fig|1280953.3.peg.2046"/>
<dbReference type="eggNOG" id="COG1492">
    <property type="taxonomic scope" value="Bacteria"/>
</dbReference>
<dbReference type="GO" id="GO:0009236">
    <property type="term" value="P:cobalamin biosynthetic process"/>
    <property type="evidence" value="ECO:0007669"/>
    <property type="project" value="UniProtKB-UniRule"/>
</dbReference>
<dbReference type="SUPFAM" id="SSF52317">
    <property type="entry name" value="Class I glutamine amidotransferase-like"/>
    <property type="match status" value="1"/>
</dbReference>
<dbReference type="Gene3D" id="3.40.50.300">
    <property type="entry name" value="P-loop containing nucleotide triphosphate hydrolases"/>
    <property type="match status" value="1"/>
</dbReference>
<comment type="pathway">
    <text evidence="1 7">Cofactor biosynthesis; adenosylcobalamin biosynthesis.</text>
</comment>
<dbReference type="UniPathway" id="UPA00148"/>
<dbReference type="CDD" id="cd01750">
    <property type="entry name" value="GATase1_CobQ"/>
    <property type="match status" value="1"/>
</dbReference>
<dbReference type="InterPro" id="IPR011698">
    <property type="entry name" value="GATase_3"/>
</dbReference>
<dbReference type="RefSeq" id="WP_035538085.1">
    <property type="nucleotide sequence ID" value="NZ_ARYL01000013.1"/>
</dbReference>
<dbReference type="NCBIfam" id="TIGR00313">
    <property type="entry name" value="cobQ"/>
    <property type="match status" value="1"/>
</dbReference>
<dbReference type="CDD" id="cd05389">
    <property type="entry name" value="CobQ_N"/>
    <property type="match status" value="1"/>
</dbReference>
<evidence type="ECO:0000256" key="3">
    <source>
        <dbReference type="ARBA" id="ARBA00019833"/>
    </source>
</evidence>
<gene>
    <name evidence="7" type="primary">cobQ</name>
    <name evidence="10" type="ORF">HOC_10129</name>
</gene>
<dbReference type="InterPro" id="IPR047045">
    <property type="entry name" value="CobQ_N"/>
</dbReference>
<dbReference type="STRING" id="1280953.HOC_10129"/>
<dbReference type="NCBIfam" id="NF001989">
    <property type="entry name" value="PRK00784.1"/>
    <property type="match status" value="1"/>
</dbReference>
<dbReference type="Pfam" id="PF01656">
    <property type="entry name" value="CbiA"/>
    <property type="match status" value="1"/>
</dbReference>
<evidence type="ECO:0000256" key="7">
    <source>
        <dbReference type="HAMAP-Rule" id="MF_00028"/>
    </source>
</evidence>
<sequence>MTARALMLQGTGSDVGKSVLTAALCRIARRRGLSVAPFKPQNMSNNAAACPGGGEIGRAQALQALAAGIAPHTDFNPVLLKPETDRKSQIVVHGKAVQTVDAAYYMSNRDRLMGAVMESFDRLTNQYDLVLVEGAGSPAEINLRERDIANMGFARRAGVPVCLIGDIERGGVIASLVGTKTVIDPADADMIRGFLVNKFRGDIRLFDDGVTGIEQRTGWPCFGVIPWLTAITQLPAEDAVILDELVPRSGKGLRIAAPMLSRIANFDDADPLRIEPDVDFHWVTPGRPIPRDTDVVILFGTKSTLGDLAFLRAQGWDHDIHAHVRNGGRLLGICGGYQMLGKRIIDPQGVDGLPGEAEGLGLLDVETHMIADKQVNEARGQCALSGAPVAGYEIHAGITQGPATDRPMFTLDNKPEGARSPNGRIEGTYLHGAFAQDNFRRSWITRSGGRGDFALNYDGEVDRALDALADGVEAAVDVDSLFAEARAPGWHPGTA</sequence>
<reference evidence="10 11" key="1">
    <citation type="journal article" date="2014" name="Antonie Van Leeuwenhoek">
        <title>Hyphomonas beringensis sp. nov. and Hyphomonas chukchiensis sp. nov., isolated from surface seawater of the Bering Sea and Chukchi Sea.</title>
        <authorList>
            <person name="Li C."/>
            <person name="Lai Q."/>
            <person name="Li G."/>
            <person name="Dong C."/>
            <person name="Wang J."/>
            <person name="Liao Y."/>
            <person name="Shao Z."/>
        </authorList>
    </citation>
    <scope>NUCLEOTIDE SEQUENCE [LARGE SCALE GENOMIC DNA]</scope>
    <source>
        <strain evidence="10 11">SCH89</strain>
    </source>
</reference>
<name>A0A059G7K8_9PROT</name>
<keyword evidence="4 7" id="KW-0169">Cobalamin biosynthesis</keyword>
<comment type="similarity">
    <text evidence="2 7">Belongs to the CobB/CobQ family. CobQ subfamily.</text>
</comment>
<keyword evidence="11" id="KW-1185">Reference proteome</keyword>
<comment type="function">
    <text evidence="6 7">Catalyzes amidations at positions B, D, E, and G on adenosylcobyrinic A,C-diamide. NH(2) groups are provided by glutamine, and one molecule of ATP is hydrogenolyzed for each amidation.</text>
</comment>
<evidence type="ECO:0000256" key="2">
    <source>
        <dbReference type="ARBA" id="ARBA00006205"/>
    </source>
</evidence>
<dbReference type="SUPFAM" id="SSF52540">
    <property type="entry name" value="P-loop containing nucleoside triphosphate hydrolases"/>
    <property type="match status" value="1"/>
</dbReference>
<dbReference type="EMBL" id="ARYL01000013">
    <property type="protein sequence ID" value="KDA02570.1"/>
    <property type="molecule type" value="Genomic_DNA"/>
</dbReference>
<dbReference type="GO" id="GO:0003824">
    <property type="term" value="F:catalytic activity"/>
    <property type="evidence" value="ECO:0007669"/>
    <property type="project" value="InterPro"/>
</dbReference>
<dbReference type="Pfam" id="PF07685">
    <property type="entry name" value="GATase_3"/>
    <property type="match status" value="1"/>
</dbReference>
<dbReference type="PANTHER" id="PTHR21343">
    <property type="entry name" value="DETHIOBIOTIN SYNTHETASE"/>
    <property type="match status" value="1"/>
</dbReference>
<dbReference type="PROSITE" id="PS51274">
    <property type="entry name" value="GATASE_COBBQ"/>
    <property type="match status" value="1"/>
</dbReference>
<evidence type="ECO:0000256" key="6">
    <source>
        <dbReference type="ARBA" id="ARBA00025166"/>
    </source>
</evidence>
<dbReference type="InterPro" id="IPR027417">
    <property type="entry name" value="P-loop_NTPase"/>
</dbReference>
<proteinExistence type="inferred from homology"/>